<dbReference type="PROSITE" id="PS50222">
    <property type="entry name" value="EF_HAND_2"/>
    <property type="match status" value="1"/>
</dbReference>
<gene>
    <name evidence="5" type="primary">LOC115219818</name>
</gene>
<evidence type="ECO:0000256" key="1">
    <source>
        <dbReference type="SAM" id="MobiDB-lite"/>
    </source>
</evidence>
<feature type="region of interest" description="Disordered" evidence="1">
    <location>
        <begin position="293"/>
        <end position="350"/>
    </location>
</feature>
<dbReference type="InterPro" id="IPR002048">
    <property type="entry name" value="EF_hand_dom"/>
</dbReference>
<evidence type="ECO:0000313" key="5">
    <source>
        <dbReference type="RefSeq" id="XP_029645957.1"/>
    </source>
</evidence>
<dbReference type="KEGG" id="osn:115219818"/>
<feature type="signal peptide" evidence="2">
    <location>
        <begin position="1"/>
        <end position="21"/>
    </location>
</feature>
<dbReference type="RefSeq" id="XP_029645957.1">
    <property type="nucleotide sequence ID" value="XM_029790097.2"/>
</dbReference>
<name>A0A6P7T6R4_9MOLL</name>
<feature type="chain" id="PRO_5028373169" evidence="2">
    <location>
        <begin position="22"/>
        <end position="783"/>
    </location>
</feature>
<feature type="region of interest" description="Disordered" evidence="1">
    <location>
        <begin position="263"/>
        <end position="282"/>
    </location>
</feature>
<keyword evidence="4" id="KW-1185">Reference proteome</keyword>
<dbReference type="Proteomes" id="UP000515154">
    <property type="component" value="Linkage group LG15"/>
</dbReference>
<dbReference type="PANTHER" id="PTHR35538">
    <property type="entry name" value="LIG_CHAN-GLU_BD DOMAIN-CONTAINING PROTEIN"/>
    <property type="match status" value="1"/>
</dbReference>
<dbReference type="SUPFAM" id="SSF47473">
    <property type="entry name" value="EF-hand"/>
    <property type="match status" value="1"/>
</dbReference>
<organism evidence="4 5">
    <name type="scientific">Octopus sinensis</name>
    <name type="common">East Asian common octopus</name>
    <dbReference type="NCBI Taxonomy" id="2607531"/>
    <lineage>
        <taxon>Eukaryota</taxon>
        <taxon>Metazoa</taxon>
        <taxon>Spiralia</taxon>
        <taxon>Lophotrochozoa</taxon>
        <taxon>Mollusca</taxon>
        <taxon>Cephalopoda</taxon>
        <taxon>Coleoidea</taxon>
        <taxon>Octopodiformes</taxon>
        <taxon>Octopoda</taxon>
        <taxon>Incirrata</taxon>
        <taxon>Octopodidae</taxon>
        <taxon>Octopus</taxon>
    </lineage>
</organism>
<proteinExistence type="predicted"/>
<evidence type="ECO:0000259" key="3">
    <source>
        <dbReference type="PROSITE" id="PS50222"/>
    </source>
</evidence>
<dbReference type="PANTHER" id="PTHR35538:SF6">
    <property type="entry name" value="EF-HAND DOMAIN-CONTAINING PROTEIN"/>
    <property type="match status" value="1"/>
</dbReference>
<feature type="region of interest" description="Disordered" evidence="1">
    <location>
        <begin position="498"/>
        <end position="528"/>
    </location>
</feature>
<keyword evidence="2" id="KW-0732">Signal</keyword>
<evidence type="ECO:0000256" key="2">
    <source>
        <dbReference type="SAM" id="SignalP"/>
    </source>
</evidence>
<dbReference type="InterPro" id="IPR011992">
    <property type="entry name" value="EF-hand-dom_pair"/>
</dbReference>
<accession>A0A6P7T6R4</accession>
<evidence type="ECO:0000313" key="4">
    <source>
        <dbReference type="Proteomes" id="UP000515154"/>
    </source>
</evidence>
<reference evidence="5" key="1">
    <citation type="submission" date="2025-08" db="UniProtKB">
        <authorList>
            <consortium name="RefSeq"/>
        </authorList>
    </citation>
    <scope>IDENTIFICATION</scope>
</reference>
<feature type="compositionally biased region" description="Basic and acidic residues" evidence="1">
    <location>
        <begin position="323"/>
        <end position="343"/>
    </location>
</feature>
<feature type="compositionally biased region" description="Low complexity" evidence="1">
    <location>
        <begin position="303"/>
        <end position="314"/>
    </location>
</feature>
<feature type="region of interest" description="Disordered" evidence="1">
    <location>
        <begin position="409"/>
        <end position="463"/>
    </location>
</feature>
<dbReference type="GO" id="GO:0005509">
    <property type="term" value="F:calcium ion binding"/>
    <property type="evidence" value="ECO:0007669"/>
    <property type="project" value="InterPro"/>
</dbReference>
<sequence length="783" mass="88496">MYAVCVCVFSHFQLFPAYSLATGQTFCCSQTTQMDFGYIYLSSRNRVLRDSVSCHEGSNKLSTFKAFNMATGCLEPFIKGPYYINDKWNDRPVIPHAQRKCHYWRSCSKTGGSHHAQHNFRCEPNPKYWTQKDGIKFKPKLIWIPHLKRWIPLHKPKDVDFFQFVVVPPKVTKIISLGSSKTLGCQNCCHDHPVCERYESHLSNQLRRCQSDVAEDKISSTKVKNEVLTTRHSVSAGINGRAMKKTTSWNSFQGLLRNNSMPESNHVVQKHAVPPASPSSAEDAIQNTLEALDMESPEKLPMLSGKQKSKSSLLADTSLSNSLKEKQTSKNSKKIENHTDEGKLNLTKNTGTITDMSNKIQDLEIQFAKDAENLSKDITGYLEEYSEGNNRTEMEENSSILNPITEKPLEENNAENLSPRRTGINIKAGRQEPKENGIPENSLSPSKGLSRKTGVLNQLPRSGKEAVKQLVPVTESEAAADNISEDVVTSSNDIISEEENQELSVPPSDDNPAVSANGKLENSKRKTSKASLIKSVTIVEQQPSKYGKPRGHMQYFDPSEAAERRRKKLLDKINQKRQLQLATKESRGPHFEDYGFLAKYCIFNKESWDVYRRIFEMGDADKKGWLTTEEMLLGLRSINSQLTAPKEEYLCRIIEMTGYSIEDGADFQLFAILAALSNRITSLDDWMKNIVDRFDYQLLDMKTFKCKTLWECNVDPDTHKISLDQLCVDLKAGGVSLSHEEEVRSKLQHLNALDLLDFLTYVPLFIMVHNSVVDNPLDSTWGS</sequence>
<dbReference type="AlphaFoldDB" id="A0A6P7T6R4"/>
<protein>
    <submittedName>
        <fullName evidence="5">Uncharacterized protein LOC115219818 isoform X1</fullName>
    </submittedName>
</protein>
<feature type="domain" description="EF-hand" evidence="3">
    <location>
        <begin position="606"/>
        <end position="641"/>
    </location>
</feature>